<dbReference type="RefSeq" id="WP_154286641.1">
    <property type="nucleotide sequence ID" value="NZ_WKJI01000001.1"/>
</dbReference>
<evidence type="ECO:0000313" key="3">
    <source>
        <dbReference type="Proteomes" id="UP000462931"/>
    </source>
</evidence>
<feature type="transmembrane region" description="Helical" evidence="1">
    <location>
        <begin position="41"/>
        <end position="63"/>
    </location>
</feature>
<organism evidence="2 3">
    <name type="scientific">Pedobacter puniceum</name>
    <dbReference type="NCBI Taxonomy" id="2666136"/>
    <lineage>
        <taxon>Bacteria</taxon>
        <taxon>Pseudomonadati</taxon>
        <taxon>Bacteroidota</taxon>
        <taxon>Sphingobacteriia</taxon>
        <taxon>Sphingobacteriales</taxon>
        <taxon>Sphingobacteriaceae</taxon>
        <taxon>Pedobacter</taxon>
    </lineage>
</organism>
<gene>
    <name evidence="2" type="ORF">GJJ64_05100</name>
</gene>
<keyword evidence="3" id="KW-1185">Reference proteome</keyword>
<feature type="transmembrane region" description="Helical" evidence="1">
    <location>
        <begin position="100"/>
        <end position="120"/>
    </location>
</feature>
<keyword evidence="1" id="KW-0472">Membrane</keyword>
<dbReference type="Proteomes" id="UP000462931">
    <property type="component" value="Unassembled WGS sequence"/>
</dbReference>
<comment type="caution">
    <text evidence="2">The sequence shown here is derived from an EMBL/GenBank/DDBJ whole genome shotgun (WGS) entry which is preliminary data.</text>
</comment>
<dbReference type="AlphaFoldDB" id="A0A7K0FMS8"/>
<protein>
    <submittedName>
        <fullName evidence="2">Uncharacterized protein</fullName>
    </submittedName>
</protein>
<sequence length="124" mass="13816">MKKSLRLFLVLPIAALAYLIVYVVAYYSLPIVIKLISNNEAFYSFSFPLLCSGVGMYAAVIIGTISSPLTYKNTLIIFLVILIIIILLSLIPLITNGFNLRPFAEIIGFTAGYMMSRVFILKNQ</sequence>
<reference evidence="2 3" key="1">
    <citation type="submission" date="2019-11" db="EMBL/GenBank/DDBJ databases">
        <authorList>
            <person name="Cheng Q."/>
            <person name="Yang Z."/>
        </authorList>
    </citation>
    <scope>NUCLEOTIDE SEQUENCE [LARGE SCALE GENOMIC DNA]</scope>
    <source>
        <strain evidence="2 3">HX-22-1</strain>
    </source>
</reference>
<proteinExistence type="predicted"/>
<keyword evidence="1" id="KW-0812">Transmembrane</keyword>
<name>A0A7K0FMS8_9SPHI</name>
<keyword evidence="1" id="KW-1133">Transmembrane helix</keyword>
<evidence type="ECO:0000256" key="1">
    <source>
        <dbReference type="SAM" id="Phobius"/>
    </source>
</evidence>
<feature type="transmembrane region" description="Helical" evidence="1">
    <location>
        <begin position="7"/>
        <end position="29"/>
    </location>
</feature>
<dbReference type="EMBL" id="WKJI01000001">
    <property type="protein sequence ID" value="MRX46560.1"/>
    <property type="molecule type" value="Genomic_DNA"/>
</dbReference>
<accession>A0A7K0FMS8</accession>
<evidence type="ECO:0000313" key="2">
    <source>
        <dbReference type="EMBL" id="MRX46560.1"/>
    </source>
</evidence>
<feature type="transmembrane region" description="Helical" evidence="1">
    <location>
        <begin position="75"/>
        <end position="94"/>
    </location>
</feature>